<accession>A0AAD7K1Z8</accession>
<dbReference type="EMBL" id="JARJLG010000012">
    <property type="protein sequence ID" value="KAJ7776593.1"/>
    <property type="molecule type" value="Genomic_DNA"/>
</dbReference>
<keyword evidence="1" id="KW-0472">Membrane</keyword>
<dbReference type="Proteomes" id="UP001215280">
    <property type="component" value="Unassembled WGS sequence"/>
</dbReference>
<proteinExistence type="predicted"/>
<comment type="caution">
    <text evidence="2">The sequence shown here is derived from an EMBL/GenBank/DDBJ whole genome shotgun (WGS) entry which is preliminary data.</text>
</comment>
<keyword evidence="1" id="KW-1133">Transmembrane helix</keyword>
<protein>
    <submittedName>
        <fullName evidence="2">Uncharacterized protein</fullName>
    </submittedName>
</protein>
<keyword evidence="1" id="KW-0812">Transmembrane</keyword>
<reference evidence="2" key="1">
    <citation type="submission" date="2023-03" db="EMBL/GenBank/DDBJ databases">
        <title>Massive genome expansion in bonnet fungi (Mycena s.s.) driven by repeated elements and novel gene families across ecological guilds.</title>
        <authorList>
            <consortium name="Lawrence Berkeley National Laboratory"/>
            <person name="Harder C.B."/>
            <person name="Miyauchi S."/>
            <person name="Viragh M."/>
            <person name="Kuo A."/>
            <person name="Thoen E."/>
            <person name="Andreopoulos B."/>
            <person name="Lu D."/>
            <person name="Skrede I."/>
            <person name="Drula E."/>
            <person name="Henrissat B."/>
            <person name="Morin E."/>
            <person name="Kohler A."/>
            <person name="Barry K."/>
            <person name="LaButti K."/>
            <person name="Morin E."/>
            <person name="Salamov A."/>
            <person name="Lipzen A."/>
            <person name="Mereny Z."/>
            <person name="Hegedus B."/>
            <person name="Baldrian P."/>
            <person name="Stursova M."/>
            <person name="Weitz H."/>
            <person name="Taylor A."/>
            <person name="Grigoriev I.V."/>
            <person name="Nagy L.G."/>
            <person name="Martin F."/>
            <person name="Kauserud H."/>
        </authorList>
    </citation>
    <scope>NUCLEOTIDE SEQUENCE</scope>
    <source>
        <strain evidence="2">CBHHK188m</strain>
    </source>
</reference>
<sequence length="176" mass="19506">MGASALVSLAIYYILISLCFFVVPTAAQRLANASYPSLATGSLVLGQLAGASFEYYDDLVLLACLQHLRVQEYKNDAPKSWGVGQISPPAEYTTNFGLLLLPFLPQLASVKLSLIANHRLGVEEDSCPCCQYDFFFNSAGKVSEFPQWDMEVEYCFDIVHPFDDDAYAVLEDVHIF</sequence>
<gene>
    <name evidence="2" type="ORF">DFH07DRAFT_766786</name>
</gene>
<keyword evidence="3" id="KW-1185">Reference proteome</keyword>
<name>A0AAD7K1Z8_9AGAR</name>
<feature type="transmembrane region" description="Helical" evidence="1">
    <location>
        <begin position="6"/>
        <end position="27"/>
    </location>
</feature>
<dbReference type="AlphaFoldDB" id="A0AAD7K1Z8"/>
<organism evidence="2 3">
    <name type="scientific">Mycena maculata</name>
    <dbReference type="NCBI Taxonomy" id="230809"/>
    <lineage>
        <taxon>Eukaryota</taxon>
        <taxon>Fungi</taxon>
        <taxon>Dikarya</taxon>
        <taxon>Basidiomycota</taxon>
        <taxon>Agaricomycotina</taxon>
        <taxon>Agaricomycetes</taxon>
        <taxon>Agaricomycetidae</taxon>
        <taxon>Agaricales</taxon>
        <taxon>Marasmiineae</taxon>
        <taxon>Mycenaceae</taxon>
        <taxon>Mycena</taxon>
    </lineage>
</organism>
<evidence type="ECO:0000313" key="2">
    <source>
        <dbReference type="EMBL" id="KAJ7776593.1"/>
    </source>
</evidence>
<evidence type="ECO:0000313" key="3">
    <source>
        <dbReference type="Proteomes" id="UP001215280"/>
    </source>
</evidence>
<evidence type="ECO:0000256" key="1">
    <source>
        <dbReference type="SAM" id="Phobius"/>
    </source>
</evidence>